<reference evidence="1" key="2">
    <citation type="submission" date="2021-08" db="EMBL/GenBank/DDBJ databases">
        <authorList>
            <person name="Gostincar C."/>
            <person name="Sun X."/>
            <person name="Song Z."/>
            <person name="Gunde-Cimerman N."/>
        </authorList>
    </citation>
    <scope>NUCLEOTIDE SEQUENCE</scope>
    <source>
        <strain evidence="1">EXF-9911</strain>
    </source>
</reference>
<dbReference type="Proteomes" id="UP000779574">
    <property type="component" value="Unassembled WGS sequence"/>
</dbReference>
<proteinExistence type="predicted"/>
<name>A0A9P8EBA7_AURME</name>
<dbReference type="EMBL" id="JAHFXF010000546">
    <property type="protein sequence ID" value="KAG9685879.1"/>
    <property type="molecule type" value="Genomic_DNA"/>
</dbReference>
<organism evidence="1 2">
    <name type="scientific">Aureobasidium melanogenum</name>
    <name type="common">Aureobasidium pullulans var. melanogenum</name>
    <dbReference type="NCBI Taxonomy" id="46634"/>
    <lineage>
        <taxon>Eukaryota</taxon>
        <taxon>Fungi</taxon>
        <taxon>Dikarya</taxon>
        <taxon>Ascomycota</taxon>
        <taxon>Pezizomycotina</taxon>
        <taxon>Dothideomycetes</taxon>
        <taxon>Dothideomycetidae</taxon>
        <taxon>Dothideales</taxon>
        <taxon>Saccotheciaceae</taxon>
        <taxon>Aureobasidium</taxon>
    </lineage>
</organism>
<comment type="caution">
    <text evidence="1">The sequence shown here is derived from an EMBL/GenBank/DDBJ whole genome shotgun (WGS) entry which is preliminary data.</text>
</comment>
<reference evidence="1" key="1">
    <citation type="journal article" date="2021" name="J Fungi (Basel)">
        <title>Virulence traits and population genomics of the black yeast Aureobasidium melanogenum.</title>
        <authorList>
            <person name="Cernosa A."/>
            <person name="Sun X."/>
            <person name="Gostincar C."/>
            <person name="Fang C."/>
            <person name="Gunde-Cimerman N."/>
            <person name="Song Z."/>
        </authorList>
    </citation>
    <scope>NUCLEOTIDE SEQUENCE</scope>
    <source>
        <strain evidence="1">EXF-9911</strain>
    </source>
</reference>
<accession>A0A9P8EBA7</accession>
<gene>
    <name evidence="1" type="ORF">KCU76_g11406</name>
</gene>
<protein>
    <submittedName>
        <fullName evidence="1">Uncharacterized protein</fullName>
    </submittedName>
</protein>
<evidence type="ECO:0000313" key="2">
    <source>
        <dbReference type="Proteomes" id="UP000779574"/>
    </source>
</evidence>
<evidence type="ECO:0000313" key="1">
    <source>
        <dbReference type="EMBL" id="KAG9685879.1"/>
    </source>
</evidence>
<dbReference type="AlphaFoldDB" id="A0A9P8EBA7"/>
<feature type="non-terminal residue" evidence="1">
    <location>
        <position position="259"/>
    </location>
</feature>
<sequence length="259" mass="29729">MPVAQPINAANDSPATKKLKTGNEDELAYGSHVALLQSYGTTVCHVPLAEFQKISTLDPVKKCGTLGAIFHIYDYPVETPLVRFLAHWIHHRDSEEAVNAAMEHQIDSINGVLDRKWLDFLVKVLNFCDDKSKFHSDITDSLIDNFFLFLRSGGIDHMDQVFEICKEHCKTHALTSAFANVFLYRKKQFLKQAPTCDYDRAVQRHMHGWLADVWINDRDWRKLPPVYSESIMFDSCFHHAHEKDNDCYVWGRVGNAGYL</sequence>
<dbReference type="OrthoDB" id="3933630at2759"/>